<dbReference type="Proteomes" id="UP000319213">
    <property type="component" value="Unassembled WGS sequence"/>
</dbReference>
<feature type="compositionally biased region" description="Low complexity" evidence="1">
    <location>
        <begin position="79"/>
        <end position="92"/>
    </location>
</feature>
<evidence type="ECO:0000313" key="2">
    <source>
        <dbReference type="EMBL" id="TQM74983.1"/>
    </source>
</evidence>
<keyword evidence="3" id="KW-1185">Reference proteome</keyword>
<proteinExistence type="predicted"/>
<dbReference type="AlphaFoldDB" id="A0A543IWN3"/>
<gene>
    <name evidence="2" type="ORF">FHX40_1672</name>
</gene>
<name>A0A543IWN3_9ACTN</name>
<feature type="region of interest" description="Disordered" evidence="1">
    <location>
        <begin position="60"/>
        <end position="179"/>
    </location>
</feature>
<feature type="region of interest" description="Disordered" evidence="1">
    <location>
        <begin position="1"/>
        <end position="45"/>
    </location>
</feature>
<evidence type="ECO:0000256" key="1">
    <source>
        <dbReference type="SAM" id="MobiDB-lite"/>
    </source>
</evidence>
<protein>
    <submittedName>
        <fullName evidence="2">Uncharacterized protein</fullName>
    </submittedName>
</protein>
<sequence>MPAPDRPRRPRTPRSPPTAVYGPPRRPRVPRPPAIRRFPVAPPAEGLPVVVDGAVRRTLPATTTPIPRRPRSGLRPRIRVSAASRRQSPRRSCGGFNVPFRMCLGLHSGHSPRRRRRRCSESPRGRGVAPFRGQGRAPKGNITPGYRPHRDTDRAFKSPVSSRLSPAAYPARHRPRKAVRFSRPTAVDISQDPGNGIDLLERIAGARTPAATGFSSPVCGAPEAGDDRPGSPRMPACGRSIGFRDD</sequence>
<feature type="region of interest" description="Disordered" evidence="1">
    <location>
        <begin position="210"/>
        <end position="246"/>
    </location>
</feature>
<accession>A0A543IWN3</accession>
<dbReference type="EMBL" id="VFPQ01000001">
    <property type="protein sequence ID" value="TQM74983.1"/>
    <property type="molecule type" value="Genomic_DNA"/>
</dbReference>
<organism evidence="2 3">
    <name type="scientific">Thermopolyspora flexuosa</name>
    <dbReference type="NCBI Taxonomy" id="103836"/>
    <lineage>
        <taxon>Bacteria</taxon>
        <taxon>Bacillati</taxon>
        <taxon>Actinomycetota</taxon>
        <taxon>Actinomycetes</taxon>
        <taxon>Streptosporangiales</taxon>
        <taxon>Streptosporangiaceae</taxon>
        <taxon>Thermopolyspora</taxon>
    </lineage>
</organism>
<feature type="compositionally biased region" description="Basic residues" evidence="1">
    <location>
        <begin position="68"/>
        <end position="78"/>
    </location>
</feature>
<reference evidence="2 3" key="1">
    <citation type="submission" date="2019-06" db="EMBL/GenBank/DDBJ databases">
        <title>Sequencing the genomes of 1000 actinobacteria strains.</title>
        <authorList>
            <person name="Klenk H.-P."/>
        </authorList>
    </citation>
    <scope>NUCLEOTIDE SEQUENCE [LARGE SCALE GENOMIC DNA]</scope>
    <source>
        <strain evidence="2 3">DSM 43186</strain>
    </source>
</reference>
<comment type="caution">
    <text evidence="2">The sequence shown here is derived from an EMBL/GenBank/DDBJ whole genome shotgun (WGS) entry which is preliminary data.</text>
</comment>
<evidence type="ECO:0000313" key="3">
    <source>
        <dbReference type="Proteomes" id="UP000319213"/>
    </source>
</evidence>